<dbReference type="RefSeq" id="XP_014170586.1">
    <property type="nucleotide sequence ID" value="XM_014315111.1"/>
</dbReference>
<keyword evidence="4" id="KW-1185">Reference proteome</keyword>
<proteinExistence type="predicted"/>
<reference evidence="3 4" key="1">
    <citation type="journal article" date="2011" name="Proc. Natl. Acad. Sci. U.S.A.">
        <title>Genome and transcriptome analyses of the mountain pine beetle-fungal symbiont Grosmannia clavigera, a lodgepole pine pathogen.</title>
        <authorList>
            <person name="DiGuistini S."/>
            <person name="Wang Y."/>
            <person name="Liao N.Y."/>
            <person name="Taylor G."/>
            <person name="Tanguay P."/>
            <person name="Feau N."/>
            <person name="Henrissat B."/>
            <person name="Chan S.K."/>
            <person name="Hesse-Orce U."/>
            <person name="Alamouti S.M."/>
            <person name="Tsui C.K.M."/>
            <person name="Docking R.T."/>
            <person name="Levasseur A."/>
            <person name="Haridas S."/>
            <person name="Robertson G."/>
            <person name="Birol I."/>
            <person name="Holt R.A."/>
            <person name="Marra M.A."/>
            <person name="Hamelin R.C."/>
            <person name="Hirst M."/>
            <person name="Jones S.J.M."/>
            <person name="Bohlmann J."/>
            <person name="Breuil C."/>
        </authorList>
    </citation>
    <scope>NUCLEOTIDE SEQUENCE [LARGE SCALE GENOMIC DNA]</scope>
    <source>
        <strain evidence="4">kw1407 / UAMH 11150</strain>
    </source>
</reference>
<feature type="compositionally biased region" description="Acidic residues" evidence="1">
    <location>
        <begin position="142"/>
        <end position="153"/>
    </location>
</feature>
<feature type="region of interest" description="Disordered" evidence="1">
    <location>
        <begin position="142"/>
        <end position="180"/>
    </location>
</feature>
<evidence type="ECO:0000313" key="3">
    <source>
        <dbReference type="EMBL" id="EFX01104.1"/>
    </source>
</evidence>
<protein>
    <submittedName>
        <fullName evidence="3">Uncharacterized protein</fullName>
    </submittedName>
</protein>
<accession>F0XLU3</accession>
<dbReference type="HOGENOM" id="CLU_1090302_0_0_1"/>
<feature type="compositionally biased region" description="Low complexity" evidence="1">
    <location>
        <begin position="158"/>
        <end position="173"/>
    </location>
</feature>
<name>F0XLU3_GROCL</name>
<dbReference type="eggNOG" id="ENOG502SUW6">
    <property type="taxonomic scope" value="Eukaryota"/>
</dbReference>
<feature type="transmembrane region" description="Helical" evidence="2">
    <location>
        <begin position="110"/>
        <end position="133"/>
    </location>
</feature>
<evidence type="ECO:0000256" key="2">
    <source>
        <dbReference type="SAM" id="Phobius"/>
    </source>
</evidence>
<sequence length="231" mass="24940">MSSSASPVPSPLTANNASPSWTRVLLSSLSALQGILFNLSTFLVYITGYLIRALAWTLSGLYAAAAWPLSRLLNFARFALSPITCTIAYAFAPITYIFRFVRQFQPLYTFLGSAAVVGAVVGLVVALVSNYFVSALQLGPESEQESSTESEEEWTPHSIKPAASSQASAKSPAGGRVPPRDDVWLWLEDFKPHQPDAGTPENVSAVRLSTKQKRYPSGLLSRPVVEKSSAD</sequence>
<feature type="transmembrane region" description="Helical" evidence="2">
    <location>
        <begin position="20"/>
        <end position="46"/>
    </location>
</feature>
<keyword evidence="2" id="KW-1133">Transmembrane helix</keyword>
<evidence type="ECO:0000313" key="4">
    <source>
        <dbReference type="Proteomes" id="UP000007796"/>
    </source>
</evidence>
<keyword evidence="2" id="KW-0812">Transmembrane</keyword>
<feature type="transmembrane region" description="Helical" evidence="2">
    <location>
        <begin position="75"/>
        <end position="98"/>
    </location>
</feature>
<dbReference type="EMBL" id="GL629794">
    <property type="protein sequence ID" value="EFX01104.1"/>
    <property type="molecule type" value="Genomic_DNA"/>
</dbReference>
<evidence type="ECO:0000256" key="1">
    <source>
        <dbReference type="SAM" id="MobiDB-lite"/>
    </source>
</evidence>
<dbReference type="GeneID" id="25979436"/>
<organism evidence="4">
    <name type="scientific">Grosmannia clavigera (strain kw1407 / UAMH 11150)</name>
    <name type="common">Blue stain fungus</name>
    <name type="synonym">Graphiocladiella clavigera</name>
    <dbReference type="NCBI Taxonomy" id="655863"/>
    <lineage>
        <taxon>Eukaryota</taxon>
        <taxon>Fungi</taxon>
        <taxon>Dikarya</taxon>
        <taxon>Ascomycota</taxon>
        <taxon>Pezizomycotina</taxon>
        <taxon>Sordariomycetes</taxon>
        <taxon>Sordariomycetidae</taxon>
        <taxon>Ophiostomatales</taxon>
        <taxon>Ophiostomataceae</taxon>
        <taxon>Leptographium</taxon>
    </lineage>
</organism>
<dbReference type="AlphaFoldDB" id="F0XLU3"/>
<gene>
    <name evidence="3" type="ORF">CMQ_6046</name>
</gene>
<dbReference type="InParanoid" id="F0XLU3"/>
<feature type="transmembrane region" description="Helical" evidence="2">
    <location>
        <begin position="53"/>
        <end position="69"/>
    </location>
</feature>
<dbReference type="Proteomes" id="UP000007796">
    <property type="component" value="Unassembled WGS sequence"/>
</dbReference>
<keyword evidence="2" id="KW-0472">Membrane</keyword>